<organism evidence="2 3">
    <name type="scientific">Rhodnius prolixus</name>
    <name type="common">Triatomid bug</name>
    <dbReference type="NCBI Taxonomy" id="13249"/>
    <lineage>
        <taxon>Eukaryota</taxon>
        <taxon>Metazoa</taxon>
        <taxon>Ecdysozoa</taxon>
        <taxon>Arthropoda</taxon>
        <taxon>Hexapoda</taxon>
        <taxon>Insecta</taxon>
        <taxon>Pterygota</taxon>
        <taxon>Neoptera</taxon>
        <taxon>Paraneoptera</taxon>
        <taxon>Hemiptera</taxon>
        <taxon>Heteroptera</taxon>
        <taxon>Panheteroptera</taxon>
        <taxon>Cimicomorpha</taxon>
        <taxon>Reduviidae</taxon>
        <taxon>Triatominae</taxon>
        <taxon>Rhodnius</taxon>
    </lineage>
</organism>
<dbReference type="InParanoid" id="T1HME1"/>
<sequence>MDEYNMELKAEWIRGLQNIPYTSAVSALFQEVPKPGNIDELVSILPLWKLLPLHCKFPGIKGMKFTRGSFGTSSKTEPQSLDFITYDPYCYEVNTNYYDSLYDKHLKNYFKSEVICNFLRKIGVLDDKNQPICSLKDINSYRFFLSRIHKDAVKREYNRLLDERIEKNLWKKAQLGTVNTYFKRLQREKSLNLTSTQRQVALKERRNKRLKAIENIKKREKRLADREEDLRKQQIINKEVIMRKRNKYAKVLARGKELAKVRPIKTIVKIRKQFATKDEILKNKKVMSKLKRNFDTERNLLNKTFAQINSLHWWNEIATVQEKSRQLRLERRLKQDQRAKQRMQNRIQRAKAKKGLPMKTKTPKDRVLAIKDKRNIANKGVPYIVDELRKIDKGESLIEDGAAYLRSEKHILRKVARQMIRRAVYLNLKHLCQHFVNLMIDIFFQILTKNINGKLPSFKDITNFLHKFSSSPDSKKDLLDAKTLGSAHARYLDEPISTDYLRDHLLQKKQLLRTLHKNASSLFELIRHRVLLLLCVGDPFIEMPQLRKKIMESRKVMTITDLQNSLLRLLVTTDKRKFFTSELGRIAAVFSYAFLLKTRKIINYDKRILDSSSECSIKIRDISVWEMIKSVFRYMQKEYNNYKQNSERTIVKEKNNGKITKFQRKE</sequence>
<dbReference type="HOGENOM" id="CLU_412412_0_0_1"/>
<feature type="compositionally biased region" description="Basic residues" evidence="1">
    <location>
        <begin position="340"/>
        <end position="356"/>
    </location>
</feature>
<dbReference type="VEuPathDB" id="VectorBase:RPRC005215"/>
<dbReference type="eggNOG" id="ENOG502S41A">
    <property type="taxonomic scope" value="Eukaryota"/>
</dbReference>
<dbReference type="EMBL" id="ACPB03009068">
    <property type="status" value="NOT_ANNOTATED_CDS"/>
    <property type="molecule type" value="Genomic_DNA"/>
</dbReference>
<evidence type="ECO:0000313" key="3">
    <source>
        <dbReference type="Proteomes" id="UP000015103"/>
    </source>
</evidence>
<keyword evidence="3" id="KW-1185">Reference proteome</keyword>
<protein>
    <submittedName>
        <fullName evidence="2">Uncharacterized protein</fullName>
    </submittedName>
</protein>
<reference evidence="2" key="1">
    <citation type="submission" date="2015-05" db="UniProtKB">
        <authorList>
            <consortium name="EnsemblMetazoa"/>
        </authorList>
    </citation>
    <scope>IDENTIFICATION</scope>
</reference>
<proteinExistence type="predicted"/>
<dbReference type="EnsemblMetazoa" id="RPRC005215-RA">
    <property type="protein sequence ID" value="RPRC005215-PA"/>
    <property type="gene ID" value="RPRC005215"/>
</dbReference>
<evidence type="ECO:0000256" key="1">
    <source>
        <dbReference type="SAM" id="MobiDB-lite"/>
    </source>
</evidence>
<name>T1HME1_RHOPR</name>
<dbReference type="Proteomes" id="UP000015103">
    <property type="component" value="Unassembled WGS sequence"/>
</dbReference>
<dbReference type="AlphaFoldDB" id="T1HME1"/>
<evidence type="ECO:0000313" key="2">
    <source>
        <dbReference type="EnsemblMetazoa" id="RPRC005215-PA"/>
    </source>
</evidence>
<dbReference type="STRING" id="13249.T1HME1"/>
<accession>T1HME1</accession>
<feature type="region of interest" description="Disordered" evidence="1">
    <location>
        <begin position="336"/>
        <end position="364"/>
    </location>
</feature>